<feature type="domain" description="RCK N-terminal" evidence="3">
    <location>
        <begin position="230"/>
        <end position="349"/>
    </location>
</feature>
<dbReference type="Gene3D" id="3.30.70.1450">
    <property type="entry name" value="Regulator of K+ conductance, C-terminal domain"/>
    <property type="match status" value="2"/>
</dbReference>
<dbReference type="Gene3D" id="3.40.50.720">
    <property type="entry name" value="NAD(P)-binding Rossmann-like Domain"/>
    <property type="match status" value="2"/>
</dbReference>
<dbReference type="InterPro" id="IPR036291">
    <property type="entry name" value="NAD(P)-bd_dom_sf"/>
</dbReference>
<dbReference type="InterPro" id="IPR036721">
    <property type="entry name" value="RCK_C_sf"/>
</dbReference>
<dbReference type="InterPro" id="IPR050721">
    <property type="entry name" value="Trk_Ktr_HKT_K-transport"/>
</dbReference>
<protein>
    <submittedName>
        <fullName evidence="5">Trk system potassium transporter TrkA</fullName>
    </submittedName>
</protein>
<evidence type="ECO:0000259" key="4">
    <source>
        <dbReference type="PROSITE" id="PS51202"/>
    </source>
</evidence>
<organism evidence="5 6">
    <name type="scientific">Cloacibacillus evryensis</name>
    <dbReference type="NCBI Taxonomy" id="508460"/>
    <lineage>
        <taxon>Bacteria</taxon>
        <taxon>Thermotogati</taxon>
        <taxon>Synergistota</taxon>
        <taxon>Synergistia</taxon>
        <taxon>Synergistales</taxon>
        <taxon>Synergistaceae</taxon>
        <taxon>Cloacibacillus</taxon>
    </lineage>
</organism>
<keyword evidence="6" id="KW-1185">Reference proteome</keyword>
<dbReference type="RefSeq" id="WP_232196865.1">
    <property type="nucleotide sequence ID" value="NZ_CABKQM010000005.1"/>
</dbReference>
<proteinExistence type="predicted"/>
<dbReference type="GO" id="GO:0008324">
    <property type="term" value="F:monoatomic cation transmembrane transporter activity"/>
    <property type="evidence" value="ECO:0007669"/>
    <property type="project" value="InterPro"/>
</dbReference>
<sequence>MLVGAGEVGYSVAKNLSSDGHNIIIIEDSEERADRAESSLDVMVIRGNGARPSVLAKAGIKEGNSDVSMLIACTNKDEVNLMACWIAKRMGVPHVIARAVGLEFTDNEGWAKDLGIDMLISPERSVAKEIEELLEVRAAIHANEIAGGRAGIYVFRIAQDSPIKGLPLYDIRKNNPKMIMLVVCIRRGEHSFVPKASDELQAGDLCYTMCYRSMVFDIEGLFQPSKSKKLKRVFIVGAGKVGYQTAARLISHIRGIDVRLVDEDRAKCEKLARELPGAMVLCANGSDTEFLLSEGIAEADGYVAATEHDETNLMLSVLAKTLGVSKSIAVVRRPNYLGMTNHIPVDAIVNRNQTLADVITRSVRYPGSSRVLTVLEEISAEAVEIMISPDSPAAGKSLIDLKMPPGSLIGLLERGNEMLIPTGGTILKAGDKVVLFGTAAVMDTAMLPFGEDKS</sequence>
<dbReference type="SUPFAM" id="SSF116726">
    <property type="entry name" value="TrkA C-terminal domain-like"/>
    <property type="match status" value="2"/>
</dbReference>
<dbReference type="InterPro" id="IPR003148">
    <property type="entry name" value="RCK_N"/>
</dbReference>
<dbReference type="NCBIfam" id="NF007039">
    <property type="entry name" value="PRK09496.3-2"/>
    <property type="match status" value="1"/>
</dbReference>
<keyword evidence="2" id="KW-0406">Ion transport</keyword>
<feature type="domain" description="RCK C-terminal" evidence="4">
    <location>
        <begin position="140"/>
        <end position="227"/>
    </location>
</feature>
<dbReference type="PROSITE" id="PS51202">
    <property type="entry name" value="RCK_C"/>
    <property type="match status" value="2"/>
</dbReference>
<dbReference type="Proteomes" id="UP001205919">
    <property type="component" value="Unassembled WGS sequence"/>
</dbReference>
<name>A0AAW5K3H6_9BACT</name>
<dbReference type="GeneID" id="95757338"/>
<feature type="domain" description="RCK N-terminal" evidence="3">
    <location>
        <begin position="1"/>
        <end position="126"/>
    </location>
</feature>
<dbReference type="InterPro" id="IPR006037">
    <property type="entry name" value="RCK_C"/>
</dbReference>
<dbReference type="SUPFAM" id="SSF51735">
    <property type="entry name" value="NAD(P)-binding Rossmann-fold domains"/>
    <property type="match status" value="2"/>
</dbReference>
<evidence type="ECO:0000256" key="1">
    <source>
        <dbReference type="ARBA" id="ARBA00022448"/>
    </source>
</evidence>
<dbReference type="PANTHER" id="PTHR43833">
    <property type="entry name" value="POTASSIUM CHANNEL PROTEIN 2-RELATED-RELATED"/>
    <property type="match status" value="1"/>
</dbReference>
<gene>
    <name evidence="5" type="primary">trkA</name>
    <name evidence="5" type="ORF">NE630_07585</name>
</gene>
<evidence type="ECO:0000256" key="2">
    <source>
        <dbReference type="ARBA" id="ARBA00023065"/>
    </source>
</evidence>
<dbReference type="PANTHER" id="PTHR43833:SF5">
    <property type="entry name" value="TRK SYSTEM POTASSIUM UPTAKE PROTEIN TRKA"/>
    <property type="match status" value="1"/>
</dbReference>
<dbReference type="AlphaFoldDB" id="A0AAW5K3H6"/>
<evidence type="ECO:0000313" key="5">
    <source>
        <dbReference type="EMBL" id="MCQ4814291.1"/>
    </source>
</evidence>
<evidence type="ECO:0000259" key="3">
    <source>
        <dbReference type="PROSITE" id="PS51201"/>
    </source>
</evidence>
<comment type="caution">
    <text evidence="5">The sequence shown here is derived from an EMBL/GenBank/DDBJ whole genome shotgun (WGS) entry which is preliminary data.</text>
</comment>
<dbReference type="NCBIfam" id="NF007031">
    <property type="entry name" value="PRK09496.1-2"/>
    <property type="match status" value="1"/>
</dbReference>
<dbReference type="GO" id="GO:0006813">
    <property type="term" value="P:potassium ion transport"/>
    <property type="evidence" value="ECO:0007669"/>
    <property type="project" value="InterPro"/>
</dbReference>
<dbReference type="Pfam" id="PF02080">
    <property type="entry name" value="TrkA_C"/>
    <property type="match status" value="1"/>
</dbReference>
<keyword evidence="1" id="KW-0813">Transport</keyword>
<feature type="domain" description="RCK C-terminal" evidence="4">
    <location>
        <begin position="370"/>
        <end position="451"/>
    </location>
</feature>
<dbReference type="PROSITE" id="PS51201">
    <property type="entry name" value="RCK_N"/>
    <property type="match status" value="2"/>
</dbReference>
<dbReference type="EMBL" id="JANFYT010000013">
    <property type="protein sequence ID" value="MCQ4814291.1"/>
    <property type="molecule type" value="Genomic_DNA"/>
</dbReference>
<reference evidence="5 6" key="1">
    <citation type="submission" date="2022-06" db="EMBL/GenBank/DDBJ databases">
        <title>Isolation of gut microbiota from human fecal samples.</title>
        <authorList>
            <person name="Pamer E.G."/>
            <person name="Barat B."/>
            <person name="Waligurski E."/>
            <person name="Medina S."/>
            <person name="Paddock L."/>
            <person name="Mostad J."/>
        </authorList>
    </citation>
    <scope>NUCLEOTIDE SEQUENCE [LARGE SCALE GENOMIC DNA]</scope>
    <source>
        <strain evidence="5 6">DFI.9.90</strain>
    </source>
</reference>
<evidence type="ECO:0000313" key="6">
    <source>
        <dbReference type="Proteomes" id="UP001205919"/>
    </source>
</evidence>
<accession>A0AAW5K3H6</accession>
<dbReference type="Pfam" id="PF02254">
    <property type="entry name" value="TrkA_N"/>
    <property type="match status" value="2"/>
</dbReference>